<dbReference type="Proteomes" id="UP001233271">
    <property type="component" value="Chromosome 5"/>
</dbReference>
<dbReference type="AlphaFoldDB" id="A0AA48QWM5"/>
<dbReference type="KEGG" id="ccac:CcaHIS019_0502670"/>
<protein>
    <submittedName>
        <fullName evidence="2">Uncharacterized protein</fullName>
    </submittedName>
</protein>
<accession>A0AA48QWM5</accession>
<evidence type="ECO:0000313" key="3">
    <source>
        <dbReference type="Proteomes" id="UP001233271"/>
    </source>
</evidence>
<feature type="compositionally biased region" description="Low complexity" evidence="1">
    <location>
        <begin position="214"/>
        <end position="230"/>
    </location>
</feature>
<reference evidence="2" key="1">
    <citation type="journal article" date="2023" name="BMC Genomics">
        <title>Chromosome-level genome assemblies of Cutaneotrichosporon spp. (Trichosporonales, Basidiomycota) reveal imbalanced evolution between nucleotide sequences and chromosome synteny.</title>
        <authorList>
            <person name="Kobayashi Y."/>
            <person name="Kayamori A."/>
            <person name="Aoki K."/>
            <person name="Shiwa Y."/>
            <person name="Matsutani M."/>
            <person name="Fujita N."/>
            <person name="Sugita T."/>
            <person name="Iwasaki W."/>
            <person name="Tanaka N."/>
            <person name="Takashima M."/>
        </authorList>
    </citation>
    <scope>NUCLEOTIDE SEQUENCE</scope>
    <source>
        <strain evidence="2">HIS019</strain>
    </source>
</reference>
<dbReference type="EMBL" id="AP028216">
    <property type="protein sequence ID" value="BEI92639.1"/>
    <property type="molecule type" value="Genomic_DNA"/>
</dbReference>
<organism evidence="2 3">
    <name type="scientific">Cutaneotrichosporon cavernicola</name>
    <dbReference type="NCBI Taxonomy" id="279322"/>
    <lineage>
        <taxon>Eukaryota</taxon>
        <taxon>Fungi</taxon>
        <taxon>Dikarya</taxon>
        <taxon>Basidiomycota</taxon>
        <taxon>Agaricomycotina</taxon>
        <taxon>Tremellomycetes</taxon>
        <taxon>Trichosporonales</taxon>
        <taxon>Trichosporonaceae</taxon>
        <taxon>Cutaneotrichosporon</taxon>
    </lineage>
</organism>
<sequence>MSRRLRTYGLREYGFDPDAYIHDVNRPSSASPPLGNSLMPMPMGSLMGHPMPMPICPLMGHPMPMPMGAPMGHPMPVPMGPPMSHPMPMDPMVGIPPHSSFPPVFNPVAAHGVHVHCAPHAPFAGFSSFAPDAQIASSSSFAPHPNAHYAPENPYTSSRGNATIPPVKIEELASETNPIEAWASGVPREDRELAQELKDKYGMGSRKSAKSAKSKNGSTAKSAKSKNGSTYAKTTQATRSGMEMPMYNHTTAEENTKNIRMSTRMSTFGFTFWKRSGRK</sequence>
<dbReference type="RefSeq" id="XP_060457904.1">
    <property type="nucleotide sequence ID" value="XM_060601407.1"/>
</dbReference>
<proteinExistence type="predicted"/>
<feature type="region of interest" description="Disordered" evidence="1">
    <location>
        <begin position="142"/>
        <end position="162"/>
    </location>
</feature>
<name>A0AA48QWM5_9TREE</name>
<keyword evidence="3" id="KW-1185">Reference proteome</keyword>
<dbReference type="GeneID" id="85496509"/>
<feature type="region of interest" description="Disordered" evidence="1">
    <location>
        <begin position="199"/>
        <end position="246"/>
    </location>
</feature>
<evidence type="ECO:0000256" key="1">
    <source>
        <dbReference type="SAM" id="MobiDB-lite"/>
    </source>
</evidence>
<gene>
    <name evidence="2" type="ORF">CcaverHIS019_0502670</name>
</gene>
<evidence type="ECO:0000313" key="2">
    <source>
        <dbReference type="EMBL" id="BEI92639.1"/>
    </source>
</evidence>